<dbReference type="InterPro" id="IPR000524">
    <property type="entry name" value="Tscrpt_reg_HTH_GntR"/>
</dbReference>
<dbReference type="Gene3D" id="1.10.10.10">
    <property type="entry name" value="Winged helix-like DNA-binding domain superfamily/Winged helix DNA-binding domain"/>
    <property type="match status" value="1"/>
</dbReference>
<dbReference type="SMART" id="SM00895">
    <property type="entry name" value="FCD"/>
    <property type="match status" value="1"/>
</dbReference>
<dbReference type="OrthoDB" id="9028214at2"/>
<feature type="domain" description="HTH gntR-type" evidence="5">
    <location>
        <begin position="43"/>
        <end position="111"/>
    </location>
</feature>
<keyword evidence="1" id="KW-0805">Transcription regulation</keyword>
<dbReference type="Pfam" id="PF07729">
    <property type="entry name" value="FCD"/>
    <property type="match status" value="1"/>
</dbReference>
<accession>A0A3T0N924</accession>
<feature type="region of interest" description="Disordered" evidence="4">
    <location>
        <begin position="1"/>
        <end position="28"/>
    </location>
</feature>
<dbReference type="EMBL" id="CP033219">
    <property type="protein sequence ID" value="AZV80455.1"/>
    <property type="molecule type" value="Genomic_DNA"/>
</dbReference>
<protein>
    <submittedName>
        <fullName evidence="6">FadR family transcriptional regulator</fullName>
    </submittedName>
</protein>
<evidence type="ECO:0000256" key="1">
    <source>
        <dbReference type="ARBA" id="ARBA00023015"/>
    </source>
</evidence>
<dbReference type="GO" id="GO:0003677">
    <property type="term" value="F:DNA binding"/>
    <property type="evidence" value="ECO:0007669"/>
    <property type="project" value="UniProtKB-KW"/>
</dbReference>
<organism evidence="6 7">
    <name type="scientific">Parasedimentitalea marina</name>
    <dbReference type="NCBI Taxonomy" id="2483033"/>
    <lineage>
        <taxon>Bacteria</taxon>
        <taxon>Pseudomonadati</taxon>
        <taxon>Pseudomonadota</taxon>
        <taxon>Alphaproteobacteria</taxon>
        <taxon>Rhodobacterales</taxon>
        <taxon>Paracoccaceae</taxon>
        <taxon>Parasedimentitalea</taxon>
    </lineage>
</organism>
<dbReference type="PRINTS" id="PR00035">
    <property type="entry name" value="HTHGNTR"/>
</dbReference>
<dbReference type="PANTHER" id="PTHR43537">
    <property type="entry name" value="TRANSCRIPTIONAL REGULATOR, GNTR FAMILY"/>
    <property type="match status" value="1"/>
</dbReference>
<dbReference type="KEGG" id="sedi:EBB79_13050"/>
<evidence type="ECO:0000313" key="7">
    <source>
        <dbReference type="Proteomes" id="UP000283063"/>
    </source>
</evidence>
<proteinExistence type="predicted"/>
<sequence length="269" mass="29590">MSDKGNGTPTRQRRGHYVSDNHPKTKQTKAAAAEDLLRHLQPLESGRGVLDALVEMIEAANLQVGDRLPPEVELARRLNVGRSTIREALKAWQGMGIVVRNKGAGTTLAAEISTSSIRIPLTLKVEAESLLRTHAVRRPLEVEAVRIATRLATDQQRKVITARMAELIAVYEANEDWRPADARFHSAIYEASGNPLFQQLISQIHGAFHDIYKTPFGTPHLGQASIPLHRPLAEAITAGDVDTAARLSAEISDIVEQEVLEVMKGQKRD</sequence>
<dbReference type="PANTHER" id="PTHR43537:SF5">
    <property type="entry name" value="UXU OPERON TRANSCRIPTIONAL REGULATOR"/>
    <property type="match status" value="1"/>
</dbReference>
<evidence type="ECO:0000313" key="6">
    <source>
        <dbReference type="EMBL" id="AZV80455.1"/>
    </source>
</evidence>
<dbReference type="SUPFAM" id="SSF48008">
    <property type="entry name" value="GntR ligand-binding domain-like"/>
    <property type="match status" value="1"/>
</dbReference>
<dbReference type="Gene3D" id="1.20.120.530">
    <property type="entry name" value="GntR ligand-binding domain-like"/>
    <property type="match status" value="1"/>
</dbReference>
<dbReference type="SUPFAM" id="SSF46785">
    <property type="entry name" value="Winged helix' DNA-binding domain"/>
    <property type="match status" value="1"/>
</dbReference>
<reference evidence="6 7" key="1">
    <citation type="submission" date="2018-10" db="EMBL/GenBank/DDBJ databases">
        <title>Parasedimentitalea marina sp. nov., a psychrophilic bacterium isolated from deep seawater of the New Britain Trench.</title>
        <authorList>
            <person name="Cao J."/>
        </authorList>
    </citation>
    <scope>NUCLEOTIDE SEQUENCE [LARGE SCALE GENOMIC DNA]</scope>
    <source>
        <strain evidence="6 7">W43</strain>
    </source>
</reference>
<keyword evidence="3" id="KW-0804">Transcription</keyword>
<dbReference type="GO" id="GO:0003700">
    <property type="term" value="F:DNA-binding transcription factor activity"/>
    <property type="evidence" value="ECO:0007669"/>
    <property type="project" value="InterPro"/>
</dbReference>
<evidence type="ECO:0000256" key="4">
    <source>
        <dbReference type="SAM" id="MobiDB-lite"/>
    </source>
</evidence>
<keyword evidence="7" id="KW-1185">Reference proteome</keyword>
<dbReference type="InterPro" id="IPR036388">
    <property type="entry name" value="WH-like_DNA-bd_sf"/>
</dbReference>
<dbReference type="InterPro" id="IPR008920">
    <property type="entry name" value="TF_FadR/GntR_C"/>
</dbReference>
<dbReference type="AlphaFoldDB" id="A0A3T0N924"/>
<dbReference type="InterPro" id="IPR036390">
    <property type="entry name" value="WH_DNA-bd_sf"/>
</dbReference>
<feature type="compositionally biased region" description="Polar residues" evidence="4">
    <location>
        <begin position="1"/>
        <end position="10"/>
    </location>
</feature>
<keyword evidence="2" id="KW-0238">DNA-binding</keyword>
<evidence type="ECO:0000259" key="5">
    <source>
        <dbReference type="PROSITE" id="PS50949"/>
    </source>
</evidence>
<dbReference type="CDD" id="cd07377">
    <property type="entry name" value="WHTH_GntR"/>
    <property type="match status" value="1"/>
</dbReference>
<evidence type="ECO:0000256" key="2">
    <source>
        <dbReference type="ARBA" id="ARBA00023125"/>
    </source>
</evidence>
<gene>
    <name evidence="6" type="ORF">EBB79_13050</name>
</gene>
<dbReference type="SMART" id="SM00345">
    <property type="entry name" value="HTH_GNTR"/>
    <property type="match status" value="1"/>
</dbReference>
<dbReference type="Pfam" id="PF00392">
    <property type="entry name" value="GntR"/>
    <property type="match status" value="1"/>
</dbReference>
<dbReference type="InterPro" id="IPR011711">
    <property type="entry name" value="GntR_C"/>
</dbReference>
<name>A0A3T0N924_9RHOB</name>
<dbReference type="PROSITE" id="PS50949">
    <property type="entry name" value="HTH_GNTR"/>
    <property type="match status" value="1"/>
</dbReference>
<dbReference type="Proteomes" id="UP000283063">
    <property type="component" value="Chromosome"/>
</dbReference>
<evidence type="ECO:0000256" key="3">
    <source>
        <dbReference type="ARBA" id="ARBA00023163"/>
    </source>
</evidence>